<name>A0A0C2DBS5_9BACT</name>
<organism evidence="1 2">
    <name type="scientific">Enhygromyxa salina</name>
    <dbReference type="NCBI Taxonomy" id="215803"/>
    <lineage>
        <taxon>Bacteria</taxon>
        <taxon>Pseudomonadati</taxon>
        <taxon>Myxococcota</taxon>
        <taxon>Polyangia</taxon>
        <taxon>Nannocystales</taxon>
        <taxon>Nannocystaceae</taxon>
        <taxon>Enhygromyxa</taxon>
    </lineage>
</organism>
<dbReference type="EMBL" id="JMCC02000008">
    <property type="protein sequence ID" value="KIG18895.1"/>
    <property type="molecule type" value="Genomic_DNA"/>
</dbReference>
<gene>
    <name evidence="1" type="ORF">DB30_07231</name>
</gene>
<dbReference type="Proteomes" id="UP000031599">
    <property type="component" value="Unassembled WGS sequence"/>
</dbReference>
<evidence type="ECO:0000313" key="1">
    <source>
        <dbReference type="EMBL" id="KIG18895.1"/>
    </source>
</evidence>
<reference evidence="1 2" key="1">
    <citation type="submission" date="2014-12" db="EMBL/GenBank/DDBJ databases">
        <title>Genome assembly of Enhygromyxa salina DSM 15201.</title>
        <authorList>
            <person name="Sharma G."/>
            <person name="Subramanian S."/>
        </authorList>
    </citation>
    <scope>NUCLEOTIDE SEQUENCE [LARGE SCALE GENOMIC DNA]</scope>
    <source>
        <strain evidence="1 2">DSM 15201</strain>
    </source>
</reference>
<sequence length="636" mass="68259">MDERLTPATRNYVIFGLLLVVALALAARDRFGPHRGRGESDSALRLMLVDASVATAAALEEVDGFSVTRIGRANAIALGRDLLDEDTPAYLAAITYADQQGYGFIALPLGDLDPGDEAWALDLDDPGIDALPPAGVHFAVFSVGDLAPQGPRMRFAEIAELDYEGSGAQIESLRLALYEHPDLQALWQTEGHGAQLQARQVLTNRGLLERRRAYMEDQLRWRELPQLWPAPGVVPGSLAGAWEQVRAAPIRGGVLVEARAARPRVGESRRASLVLADSVSLWFVPFAALTDDQPDPSRTRSRCVGLPGSLSADSSEISVAPDGASLVLRETPSSPTQLFVFDEQAALEGHCLAQARATLPARERAIGRPNTARRMAWHDGDDWLHWFEPGSQPRERVDQIAAFSGPWWVDDTLLAMVAARPIGGPEQGLEQGFEQIVTLLNTDPRTQGDEGHFPRLELGANELFPALDPDSGAAALLDLRPAGAHELLLLTERCESEASARDQPCLHRLRSSAPLVELANGSAGRAQSGQPAFSVETLGPIGPYVAMAIAADGSRAVWIAAEADGETRLLSADLHGAPLEPRRIDDDPLNDATPRISADGRIVLSEVSVPLDELGSVSIARAFVVPSTAPPASTNR</sequence>
<proteinExistence type="predicted"/>
<dbReference type="AlphaFoldDB" id="A0A0C2DBS5"/>
<protein>
    <submittedName>
        <fullName evidence="1">Uncharacterized protein</fullName>
    </submittedName>
</protein>
<comment type="caution">
    <text evidence="1">The sequence shown here is derived from an EMBL/GenBank/DDBJ whole genome shotgun (WGS) entry which is preliminary data.</text>
</comment>
<evidence type="ECO:0000313" key="2">
    <source>
        <dbReference type="Proteomes" id="UP000031599"/>
    </source>
</evidence>
<accession>A0A0C2DBS5</accession>